<protein>
    <recommendedName>
        <fullName evidence="4">Glycosyltransferase RgtA/B/C/D-like domain-containing protein</fullName>
    </recommendedName>
</protein>
<organism evidence="2 3">
    <name type="scientific">Sphingomonas abietis</name>
    <dbReference type="NCBI Taxonomy" id="3012344"/>
    <lineage>
        <taxon>Bacteria</taxon>
        <taxon>Pseudomonadati</taxon>
        <taxon>Pseudomonadota</taxon>
        <taxon>Alphaproteobacteria</taxon>
        <taxon>Sphingomonadales</taxon>
        <taxon>Sphingomonadaceae</taxon>
        <taxon>Sphingomonas</taxon>
    </lineage>
</organism>
<proteinExistence type="predicted"/>
<feature type="transmembrane region" description="Helical" evidence="1">
    <location>
        <begin position="103"/>
        <end position="136"/>
    </location>
</feature>
<feature type="transmembrane region" description="Helical" evidence="1">
    <location>
        <begin position="322"/>
        <end position="345"/>
    </location>
</feature>
<feature type="transmembrane region" description="Helical" evidence="1">
    <location>
        <begin position="251"/>
        <end position="284"/>
    </location>
</feature>
<reference evidence="2 3" key="1">
    <citation type="submission" date="2022-12" db="EMBL/GenBank/DDBJ databases">
        <title>Sphingomonas abieness sp. nov., an endophytic bacterium isolated from Abies koreana.</title>
        <authorList>
            <person name="Jiang L."/>
            <person name="Lee J."/>
        </authorList>
    </citation>
    <scope>NUCLEOTIDE SEQUENCE [LARGE SCALE GENOMIC DNA]</scope>
    <source>
        <strain evidence="3">PAMB 00755</strain>
    </source>
</reference>
<keyword evidence="1" id="KW-0472">Membrane</keyword>
<keyword evidence="1" id="KW-1133">Transmembrane helix</keyword>
<sequence length="496" mass="54725">MILVMLVPFVAPPVIPLFDLPGHMGRYRIESGGAHAPFLSRWWTVDWRLIGNLGVDLLVLPLAKGLGVEIATKIVVGAIPALTAAGLLFVARERHGALPPTAALALPLALGYPFQFGFVNFALSMALCVLAFGLWLRWGRQRRFGLRAGLYLLIAPLVWIAHVYGWAVLCILCLSAETVEVVRERRAVVPAFGQIAIRCLPLCLPILLMLLWRSGVQAETSGFFDWRGKVGWIESALRDHWKALDGDSVELLVAFLVVGLCGVMAVDPVLGLATVLLGLAYLGLPRELLGSDYADMRLAPYLLAMALLAIRPRAWLPWRFKAVLAGGASLFLLVRIAAATASLYLHAQDYRAHLAAIDHIPRGARIYSLVAPPCERGWDGPRLDHLPSLAIVRRDAFVNDQWADDGAQLIRVRLPIPAAFASSPSQLVRLKECRRPEPLLDDRIAQFPHTQFDMLWLIAVPARSRPQMPWLQPVWADSTDALYRIIPGRMAAQPGR</sequence>
<accession>A0ABY7NHJ5</accession>
<feature type="transmembrane region" description="Helical" evidence="1">
    <location>
        <begin position="148"/>
        <end position="174"/>
    </location>
</feature>
<keyword evidence="1" id="KW-0812">Transmembrane</keyword>
<gene>
    <name evidence="2" type="ORF">PBT88_12430</name>
</gene>
<dbReference type="RefSeq" id="WP_270075661.1">
    <property type="nucleotide sequence ID" value="NZ_CP115174.1"/>
</dbReference>
<feature type="transmembrane region" description="Helical" evidence="1">
    <location>
        <begin position="296"/>
        <end position="316"/>
    </location>
</feature>
<keyword evidence="3" id="KW-1185">Reference proteome</keyword>
<name>A0ABY7NHJ5_9SPHN</name>
<dbReference type="EMBL" id="CP115174">
    <property type="protein sequence ID" value="WBO21011.1"/>
    <property type="molecule type" value="Genomic_DNA"/>
</dbReference>
<evidence type="ECO:0008006" key="4">
    <source>
        <dbReference type="Google" id="ProtNLM"/>
    </source>
</evidence>
<evidence type="ECO:0000313" key="2">
    <source>
        <dbReference type="EMBL" id="WBO21011.1"/>
    </source>
</evidence>
<evidence type="ECO:0000313" key="3">
    <source>
        <dbReference type="Proteomes" id="UP001210865"/>
    </source>
</evidence>
<dbReference type="Proteomes" id="UP001210865">
    <property type="component" value="Chromosome"/>
</dbReference>
<feature type="transmembrane region" description="Helical" evidence="1">
    <location>
        <begin position="195"/>
        <end position="212"/>
    </location>
</feature>
<evidence type="ECO:0000256" key="1">
    <source>
        <dbReference type="SAM" id="Phobius"/>
    </source>
</evidence>